<dbReference type="GO" id="GO:0034464">
    <property type="term" value="C:BBSome"/>
    <property type="evidence" value="ECO:0007669"/>
    <property type="project" value="InterPro"/>
</dbReference>
<keyword evidence="3" id="KW-1185">Reference proteome</keyword>
<proteinExistence type="predicted"/>
<evidence type="ECO:0000313" key="3">
    <source>
        <dbReference type="Proteomes" id="UP000095280"/>
    </source>
</evidence>
<organism evidence="3 4">
    <name type="scientific">Macrostomum lignano</name>
    <dbReference type="NCBI Taxonomy" id="282301"/>
    <lineage>
        <taxon>Eukaryota</taxon>
        <taxon>Metazoa</taxon>
        <taxon>Spiralia</taxon>
        <taxon>Lophotrochozoa</taxon>
        <taxon>Platyhelminthes</taxon>
        <taxon>Rhabditophora</taxon>
        <taxon>Macrostomorpha</taxon>
        <taxon>Macrostomida</taxon>
        <taxon>Macrostomidae</taxon>
        <taxon>Macrostomum</taxon>
    </lineage>
</organism>
<feature type="compositionally biased region" description="Low complexity" evidence="1">
    <location>
        <begin position="59"/>
        <end position="76"/>
    </location>
</feature>
<dbReference type="PANTHER" id="PTHR32465">
    <property type="entry name" value="BARDET-BIEDL SYNDROME 2 PROTEIN"/>
    <property type="match status" value="1"/>
</dbReference>
<dbReference type="WBParaSite" id="maker-unitig_41466-snap-gene-0.3-mRNA-1">
    <property type="protein sequence ID" value="maker-unitig_41466-snap-gene-0.3-mRNA-1"/>
    <property type="gene ID" value="maker-unitig_41466-snap-gene-0.3"/>
</dbReference>
<name>A0A1I8FMZ8_9PLAT</name>
<dbReference type="Pfam" id="PF14783">
    <property type="entry name" value="BBS2_Mid"/>
    <property type="match status" value="1"/>
</dbReference>
<evidence type="ECO:0000256" key="1">
    <source>
        <dbReference type="SAM" id="MobiDB-lite"/>
    </source>
</evidence>
<dbReference type="GO" id="GO:0031514">
    <property type="term" value="C:motile cilium"/>
    <property type="evidence" value="ECO:0007669"/>
    <property type="project" value="TreeGrafter"/>
</dbReference>
<dbReference type="PANTHER" id="PTHR32465:SF0">
    <property type="entry name" value="BARDET-BIEDL SYNDROME 2 PROTEIN"/>
    <property type="match status" value="1"/>
</dbReference>
<dbReference type="InterPro" id="IPR016616">
    <property type="entry name" value="Bardet-Biedl_syndrome_2_prot"/>
</dbReference>
<sequence length="465" mass="49304">MPSRAKLPDAPAAEGHPRAGVTVGRFDGRSDTLACAAPAGRNHAPGSWAPALAPNPVAPAAASSARSRGVTGAGRRPVVGEPATSPMQDLLLVGSAGSCLAYDVLNNADAFFRDALLTVSAPLSLADLAASPASGQLALVGGKLLADWGYDRSGNDVFWSVTGDNVSSLSLCVTFLASGAQRVARRSEDYEIRVFQDDEIVQEITETEVVQLPVRDFRAPMFAYGLANGTVGVYERLELHNYEENAKAQLQQQRQQTRTAAPAAAEKLAGSSGGGRPCRVDLAHKPAPCVCLRVATTKQHRHPGRHRPSPRASFDGESHVTHICPPARWAPAWTSRCTPAKCASVDLHLKSPGGPCAVPPSFHVFEDHPVGLCRGFARSLPPSPGGRRPARRLSVRFRGGALQVSGCSGCHVDQRPTSCWPRRSTGNGGARLIADSSPWQPGRRCAALAESDKMVLLMGFFLTHF</sequence>
<dbReference type="GO" id="GO:0036064">
    <property type="term" value="C:ciliary basal body"/>
    <property type="evidence" value="ECO:0007669"/>
    <property type="project" value="TreeGrafter"/>
</dbReference>
<dbReference type="InterPro" id="IPR029429">
    <property type="entry name" value="BBS2_Mid"/>
</dbReference>
<feature type="compositionally biased region" description="Low complexity" evidence="1">
    <location>
        <begin position="248"/>
        <end position="269"/>
    </location>
</feature>
<feature type="region of interest" description="Disordered" evidence="1">
    <location>
        <begin position="1"/>
        <end position="20"/>
    </location>
</feature>
<feature type="region of interest" description="Disordered" evidence="1">
    <location>
        <begin position="59"/>
        <end position="82"/>
    </location>
</feature>
<protein>
    <submittedName>
        <fullName evidence="4">BBS2_Mid domain-containing protein</fullName>
    </submittedName>
</protein>
<feature type="domain" description="Ciliary BBSome complex subunit 2 middle region" evidence="2">
    <location>
        <begin position="178"/>
        <end position="237"/>
    </location>
</feature>
<evidence type="ECO:0000259" key="2">
    <source>
        <dbReference type="Pfam" id="PF14783"/>
    </source>
</evidence>
<reference evidence="4" key="1">
    <citation type="submission" date="2016-11" db="UniProtKB">
        <authorList>
            <consortium name="WormBaseParasite"/>
        </authorList>
    </citation>
    <scope>IDENTIFICATION</scope>
</reference>
<dbReference type="GO" id="GO:1905515">
    <property type="term" value="P:non-motile cilium assembly"/>
    <property type="evidence" value="ECO:0007669"/>
    <property type="project" value="InterPro"/>
</dbReference>
<dbReference type="AlphaFoldDB" id="A0A1I8FMZ8"/>
<feature type="region of interest" description="Disordered" evidence="1">
    <location>
        <begin position="248"/>
        <end position="276"/>
    </location>
</feature>
<dbReference type="Proteomes" id="UP000095280">
    <property type="component" value="Unplaced"/>
</dbReference>
<dbReference type="GO" id="GO:0016020">
    <property type="term" value="C:membrane"/>
    <property type="evidence" value="ECO:0007669"/>
    <property type="project" value="TreeGrafter"/>
</dbReference>
<accession>A0A1I8FMZ8</accession>
<evidence type="ECO:0000313" key="4">
    <source>
        <dbReference type="WBParaSite" id="maker-unitig_41466-snap-gene-0.3-mRNA-1"/>
    </source>
</evidence>